<dbReference type="SUPFAM" id="SSF46894">
    <property type="entry name" value="C-terminal effector domain of the bipartite response regulators"/>
    <property type="match status" value="1"/>
</dbReference>
<dbReference type="InterPro" id="IPR016032">
    <property type="entry name" value="Sig_transdc_resp-reg_C-effctor"/>
</dbReference>
<gene>
    <name evidence="8" type="ORF">DTL70_01060</name>
</gene>
<feature type="domain" description="Response regulatory" evidence="7">
    <location>
        <begin position="28"/>
        <end position="146"/>
    </location>
</feature>
<dbReference type="PROSITE" id="PS50043">
    <property type="entry name" value="HTH_LUXR_2"/>
    <property type="match status" value="1"/>
</dbReference>
<evidence type="ECO:0000256" key="5">
    <source>
        <dbReference type="PROSITE-ProRule" id="PRU00169"/>
    </source>
</evidence>
<comment type="caution">
    <text evidence="8">The sequence shown here is derived from an EMBL/GenBank/DDBJ whole genome shotgun (WGS) entry which is preliminary data.</text>
</comment>
<dbReference type="InterPro" id="IPR039420">
    <property type="entry name" value="WalR-like"/>
</dbReference>
<dbReference type="PRINTS" id="PR00038">
    <property type="entry name" value="HTHLUXR"/>
</dbReference>
<dbReference type="GO" id="GO:0006355">
    <property type="term" value="P:regulation of DNA-templated transcription"/>
    <property type="evidence" value="ECO:0007669"/>
    <property type="project" value="InterPro"/>
</dbReference>
<feature type="modified residue" description="4-aspartylphosphate" evidence="5">
    <location>
        <position position="79"/>
    </location>
</feature>
<evidence type="ECO:0000259" key="7">
    <source>
        <dbReference type="PROSITE" id="PS50110"/>
    </source>
</evidence>
<dbReference type="AlphaFoldDB" id="A0A367FFM1"/>
<keyword evidence="1 5" id="KW-0597">Phosphoprotein</keyword>
<keyword evidence="2" id="KW-0805">Transcription regulation</keyword>
<dbReference type="InterPro" id="IPR058245">
    <property type="entry name" value="NreC/VraR/RcsB-like_REC"/>
</dbReference>
<evidence type="ECO:0000259" key="6">
    <source>
        <dbReference type="PROSITE" id="PS50043"/>
    </source>
</evidence>
<dbReference type="SUPFAM" id="SSF52172">
    <property type="entry name" value="CheY-like"/>
    <property type="match status" value="1"/>
</dbReference>
<proteinExistence type="predicted"/>
<dbReference type="PROSITE" id="PS00622">
    <property type="entry name" value="HTH_LUXR_1"/>
    <property type="match status" value="1"/>
</dbReference>
<keyword evidence="9" id="KW-1185">Reference proteome</keyword>
<dbReference type="CDD" id="cd06170">
    <property type="entry name" value="LuxR_C_like"/>
    <property type="match status" value="1"/>
</dbReference>
<dbReference type="EMBL" id="QOIN01000021">
    <property type="protein sequence ID" value="RCG29188.1"/>
    <property type="molecule type" value="Genomic_DNA"/>
</dbReference>
<dbReference type="Gene3D" id="3.40.50.2300">
    <property type="match status" value="1"/>
</dbReference>
<keyword evidence="3 8" id="KW-0238">DNA-binding</keyword>
<accession>A0A367FFM1</accession>
<evidence type="ECO:0000256" key="1">
    <source>
        <dbReference type="ARBA" id="ARBA00022553"/>
    </source>
</evidence>
<organism evidence="8 9">
    <name type="scientific">Streptomyces diacarni</name>
    <dbReference type="NCBI Taxonomy" id="2800381"/>
    <lineage>
        <taxon>Bacteria</taxon>
        <taxon>Bacillati</taxon>
        <taxon>Actinomycetota</taxon>
        <taxon>Actinomycetes</taxon>
        <taxon>Kitasatosporales</taxon>
        <taxon>Streptomycetaceae</taxon>
        <taxon>Streptomyces</taxon>
    </lineage>
</organism>
<keyword evidence="4" id="KW-0804">Transcription</keyword>
<evidence type="ECO:0000313" key="9">
    <source>
        <dbReference type="Proteomes" id="UP000252914"/>
    </source>
</evidence>
<evidence type="ECO:0000256" key="3">
    <source>
        <dbReference type="ARBA" id="ARBA00023125"/>
    </source>
</evidence>
<evidence type="ECO:0000256" key="2">
    <source>
        <dbReference type="ARBA" id="ARBA00023015"/>
    </source>
</evidence>
<reference evidence="8 9" key="1">
    <citation type="submission" date="2018-06" db="EMBL/GenBank/DDBJ databases">
        <title>Streptomyces reniochalinae sp. nov. and Streptomyces diacarnus sp. nov. from marine sponges.</title>
        <authorList>
            <person name="Li L."/>
        </authorList>
    </citation>
    <scope>NUCLEOTIDE SEQUENCE [LARGE SCALE GENOMIC DNA]</scope>
    <source>
        <strain evidence="8 9">LHW51701</strain>
    </source>
</reference>
<dbReference type="Pfam" id="PF00196">
    <property type="entry name" value="GerE"/>
    <property type="match status" value="1"/>
</dbReference>
<dbReference type="PANTHER" id="PTHR43214">
    <property type="entry name" value="TWO-COMPONENT RESPONSE REGULATOR"/>
    <property type="match status" value="1"/>
</dbReference>
<dbReference type="GO" id="GO:0003677">
    <property type="term" value="F:DNA binding"/>
    <property type="evidence" value="ECO:0007669"/>
    <property type="project" value="UniProtKB-KW"/>
</dbReference>
<dbReference type="SMART" id="SM00448">
    <property type="entry name" value="REC"/>
    <property type="match status" value="1"/>
</dbReference>
<dbReference type="Pfam" id="PF00072">
    <property type="entry name" value="Response_reg"/>
    <property type="match status" value="1"/>
</dbReference>
<evidence type="ECO:0000256" key="4">
    <source>
        <dbReference type="ARBA" id="ARBA00023163"/>
    </source>
</evidence>
<dbReference type="PROSITE" id="PS50110">
    <property type="entry name" value="RESPONSE_REGULATORY"/>
    <property type="match status" value="1"/>
</dbReference>
<name>A0A367FFM1_9ACTN</name>
<feature type="domain" description="HTH luxR-type" evidence="6">
    <location>
        <begin position="176"/>
        <end position="241"/>
    </location>
</feature>
<dbReference type="InterPro" id="IPR000792">
    <property type="entry name" value="Tscrpt_reg_LuxR_C"/>
</dbReference>
<dbReference type="CDD" id="cd17535">
    <property type="entry name" value="REC_NarL-like"/>
    <property type="match status" value="1"/>
</dbReference>
<evidence type="ECO:0000313" key="8">
    <source>
        <dbReference type="EMBL" id="RCG29188.1"/>
    </source>
</evidence>
<dbReference type="SMART" id="SM00421">
    <property type="entry name" value="HTH_LUXR"/>
    <property type="match status" value="1"/>
</dbReference>
<dbReference type="InterPro" id="IPR011006">
    <property type="entry name" value="CheY-like_superfamily"/>
</dbReference>
<protein>
    <submittedName>
        <fullName evidence="8">DNA-binding response regulator</fullName>
    </submittedName>
</protein>
<dbReference type="GO" id="GO:0000160">
    <property type="term" value="P:phosphorelay signal transduction system"/>
    <property type="evidence" value="ECO:0007669"/>
    <property type="project" value="InterPro"/>
</dbReference>
<sequence length="247" mass="26364">MRCRCLDGFGGAGVSELRPESGSGAPTRVLVCEDQELVRAGYVTIFSAQRDLEVVGEAGDGRSAVETARWLCPDVVVMDIRMPGLDGIEATRLLAGPDVAAPMKVLVVTTFNVDEYVYEALRAGASGFLLKDSPPSALVHGVRTIAAGESLLAPAVTRQLVGRFADRISQPRKPAATEALSALTPRETEVLKLVAEGLSNAEIAERMVISRETVKTYVSRILTKLDLRDRVQAVVLAHRIGLVTVAG</sequence>
<dbReference type="PANTHER" id="PTHR43214:SF24">
    <property type="entry name" value="TRANSCRIPTIONAL REGULATORY PROTEIN NARL-RELATED"/>
    <property type="match status" value="1"/>
</dbReference>
<dbReference type="InterPro" id="IPR001789">
    <property type="entry name" value="Sig_transdc_resp-reg_receiver"/>
</dbReference>
<dbReference type="Proteomes" id="UP000252914">
    <property type="component" value="Unassembled WGS sequence"/>
</dbReference>